<feature type="signal peptide" evidence="2">
    <location>
        <begin position="1"/>
        <end position="28"/>
    </location>
</feature>
<name>A0A0K1EIS7_CHOCO</name>
<dbReference type="EMBL" id="CP012159">
    <property type="protein sequence ID" value="AKT40562.1"/>
    <property type="molecule type" value="Genomic_DNA"/>
</dbReference>
<keyword evidence="2" id="KW-0732">Signal</keyword>
<dbReference type="RefSeq" id="WP_050432479.1">
    <property type="nucleotide sequence ID" value="NZ_CP012159.1"/>
</dbReference>
<evidence type="ECO:0008006" key="5">
    <source>
        <dbReference type="Google" id="ProtNLM"/>
    </source>
</evidence>
<feature type="chain" id="PRO_5005459528" description="Lipoprotein" evidence="2">
    <location>
        <begin position="29"/>
        <end position="236"/>
    </location>
</feature>
<dbReference type="AlphaFoldDB" id="A0A0K1EIS7"/>
<protein>
    <recommendedName>
        <fullName evidence="5">Lipoprotein</fullName>
    </recommendedName>
</protein>
<gene>
    <name evidence="3" type="ORF">CMC5_047180</name>
</gene>
<dbReference type="KEGG" id="ccro:CMC5_047180"/>
<evidence type="ECO:0000256" key="2">
    <source>
        <dbReference type="SAM" id="SignalP"/>
    </source>
</evidence>
<dbReference type="Proteomes" id="UP000067626">
    <property type="component" value="Chromosome"/>
</dbReference>
<dbReference type="OrthoDB" id="5506311at2"/>
<feature type="region of interest" description="Disordered" evidence="1">
    <location>
        <begin position="108"/>
        <end position="131"/>
    </location>
</feature>
<evidence type="ECO:0000313" key="4">
    <source>
        <dbReference type="Proteomes" id="UP000067626"/>
    </source>
</evidence>
<reference evidence="3 4" key="1">
    <citation type="submission" date="2015-07" db="EMBL/GenBank/DDBJ databases">
        <title>Genome analysis of myxobacterium Chondromyces crocatus Cm c5 reveals a high potential for natural compound synthesis and the genetic basis for the loss of fruiting body formation.</title>
        <authorList>
            <person name="Zaburannyi N."/>
            <person name="Bunk B."/>
            <person name="Maier J."/>
            <person name="Overmann J."/>
            <person name="Mueller R."/>
        </authorList>
    </citation>
    <scope>NUCLEOTIDE SEQUENCE [LARGE SCALE GENOMIC DNA]</scope>
    <source>
        <strain evidence="3 4">Cm c5</strain>
    </source>
</reference>
<sequence>MKRWKRRVVSVGLSVVAVSGALYAGACASDSSEDSHTPEVPPGEVDPLEGVVYRGGATDEALEALLAKEPEDVAAQAVVLDVPADGATLTVEAGLVFRWHVRDALGSLRGPGRPEGRAGSNETYGRAKGSAPTEAARMGWGALGVLFGPERAAIAHGAPLNGRGYYLVVSSAKGEPVLRVFTAALAFPPSEEEWERLRIAEQPLTAVITNAVFENNEIGEGAGPFAGEPSTFTVEP</sequence>
<organism evidence="3 4">
    <name type="scientific">Chondromyces crocatus</name>
    <dbReference type="NCBI Taxonomy" id="52"/>
    <lineage>
        <taxon>Bacteria</taxon>
        <taxon>Pseudomonadati</taxon>
        <taxon>Myxococcota</taxon>
        <taxon>Polyangia</taxon>
        <taxon>Polyangiales</taxon>
        <taxon>Polyangiaceae</taxon>
        <taxon>Chondromyces</taxon>
    </lineage>
</organism>
<dbReference type="STRING" id="52.CMC5_047180"/>
<keyword evidence="4" id="KW-1185">Reference proteome</keyword>
<evidence type="ECO:0000313" key="3">
    <source>
        <dbReference type="EMBL" id="AKT40562.1"/>
    </source>
</evidence>
<feature type="region of interest" description="Disordered" evidence="1">
    <location>
        <begin position="29"/>
        <end position="48"/>
    </location>
</feature>
<accession>A0A0K1EIS7</accession>
<evidence type="ECO:0000256" key="1">
    <source>
        <dbReference type="SAM" id="MobiDB-lite"/>
    </source>
</evidence>
<proteinExistence type="predicted"/>